<dbReference type="EMBL" id="RCYZ01000001">
    <property type="protein sequence ID" value="TPG72444.1"/>
    <property type="molecule type" value="Genomic_DNA"/>
</dbReference>
<accession>A0A502HEK0</accession>
<keyword evidence="2" id="KW-1185">Reference proteome</keyword>
<dbReference type="GO" id="GO:0004519">
    <property type="term" value="F:endonuclease activity"/>
    <property type="evidence" value="ECO:0007669"/>
    <property type="project" value="InterPro"/>
</dbReference>
<dbReference type="AlphaFoldDB" id="A0A502HEK0"/>
<protein>
    <submittedName>
        <fullName evidence="1">Type II toxin-antitoxin system HigB family toxin</fullName>
    </submittedName>
</protein>
<dbReference type="OrthoDB" id="9799912at2"/>
<dbReference type="RefSeq" id="WP_140465224.1">
    <property type="nucleotide sequence ID" value="NZ_RCYZ01000001.1"/>
</dbReference>
<gene>
    <name evidence="1" type="ORF">EAH73_04245</name>
</gene>
<dbReference type="InterPro" id="IPR018669">
    <property type="entry name" value="Toxin_HigB"/>
</dbReference>
<dbReference type="Proteomes" id="UP000317646">
    <property type="component" value="Unassembled WGS sequence"/>
</dbReference>
<name>A0A502HEK0_9BACT</name>
<dbReference type="Pfam" id="PF09907">
    <property type="entry name" value="HigB_toxin"/>
    <property type="match status" value="1"/>
</dbReference>
<reference evidence="1 2" key="1">
    <citation type="journal article" date="2019" name="Environ. Microbiol.">
        <title>Species interactions and distinct microbial communities in high Arctic permafrost affected cryosols are associated with the CH4 and CO2 gas fluxes.</title>
        <authorList>
            <person name="Altshuler I."/>
            <person name="Hamel J."/>
            <person name="Turney S."/>
            <person name="Magnuson E."/>
            <person name="Levesque R."/>
            <person name="Greer C."/>
            <person name="Whyte L.G."/>
        </authorList>
    </citation>
    <scope>NUCLEOTIDE SEQUENCE [LARGE SCALE GENOMIC DNA]</scope>
    <source>
        <strain evidence="1 2">S9.2P</strain>
    </source>
</reference>
<sequence>MVVMHRKTIREYAAGNAQAAGGLEEWYQIVKAADWSGFADLRNDLPTTDLIGGDRFVFNIKGNHYRLLAAIVFKTRTVLIRGIFTHADYSKLSRTQLLTR</sequence>
<proteinExistence type="predicted"/>
<evidence type="ECO:0000313" key="1">
    <source>
        <dbReference type="EMBL" id="TPG72444.1"/>
    </source>
</evidence>
<dbReference type="GO" id="GO:0110001">
    <property type="term" value="C:toxin-antitoxin complex"/>
    <property type="evidence" value="ECO:0007669"/>
    <property type="project" value="InterPro"/>
</dbReference>
<organism evidence="1 2">
    <name type="scientific">Hymenobacter nivis</name>
    <dbReference type="NCBI Taxonomy" id="1850093"/>
    <lineage>
        <taxon>Bacteria</taxon>
        <taxon>Pseudomonadati</taxon>
        <taxon>Bacteroidota</taxon>
        <taxon>Cytophagia</taxon>
        <taxon>Cytophagales</taxon>
        <taxon>Hymenobacteraceae</taxon>
        <taxon>Hymenobacter</taxon>
    </lineage>
</organism>
<comment type="caution">
    <text evidence="1">The sequence shown here is derived from an EMBL/GenBank/DDBJ whole genome shotgun (WGS) entry which is preliminary data.</text>
</comment>
<dbReference type="GO" id="GO:0003723">
    <property type="term" value="F:RNA binding"/>
    <property type="evidence" value="ECO:0007669"/>
    <property type="project" value="InterPro"/>
</dbReference>
<evidence type="ECO:0000313" key="2">
    <source>
        <dbReference type="Proteomes" id="UP000317646"/>
    </source>
</evidence>